<sequence length="88" mass="10086">MGPRESNFGTVAGLHETVTWKVHETVTWKVQETVTWKGRWRSGERGSKRRREAIEMGSKYIADLKHVCVYVAQDCAGECVYVVVIKKM</sequence>
<name>A0A5B7JW37_PORTR</name>
<keyword evidence="2" id="KW-1185">Reference proteome</keyword>
<dbReference type="AlphaFoldDB" id="A0A5B7JW37"/>
<dbReference type="EMBL" id="VSRR010109161">
    <property type="protein sequence ID" value="MPC97248.1"/>
    <property type="molecule type" value="Genomic_DNA"/>
</dbReference>
<dbReference type="Proteomes" id="UP000324222">
    <property type="component" value="Unassembled WGS sequence"/>
</dbReference>
<organism evidence="1 2">
    <name type="scientific">Portunus trituberculatus</name>
    <name type="common">Swimming crab</name>
    <name type="synonym">Neptunus trituberculatus</name>
    <dbReference type="NCBI Taxonomy" id="210409"/>
    <lineage>
        <taxon>Eukaryota</taxon>
        <taxon>Metazoa</taxon>
        <taxon>Ecdysozoa</taxon>
        <taxon>Arthropoda</taxon>
        <taxon>Crustacea</taxon>
        <taxon>Multicrustacea</taxon>
        <taxon>Malacostraca</taxon>
        <taxon>Eumalacostraca</taxon>
        <taxon>Eucarida</taxon>
        <taxon>Decapoda</taxon>
        <taxon>Pleocyemata</taxon>
        <taxon>Brachyura</taxon>
        <taxon>Eubrachyura</taxon>
        <taxon>Portunoidea</taxon>
        <taxon>Portunidae</taxon>
        <taxon>Portuninae</taxon>
        <taxon>Portunus</taxon>
    </lineage>
</organism>
<accession>A0A5B7JW37</accession>
<comment type="caution">
    <text evidence="1">The sequence shown here is derived from an EMBL/GenBank/DDBJ whole genome shotgun (WGS) entry which is preliminary data.</text>
</comment>
<protein>
    <submittedName>
        <fullName evidence="1">Uncharacterized protein</fullName>
    </submittedName>
</protein>
<proteinExistence type="predicted"/>
<evidence type="ECO:0000313" key="1">
    <source>
        <dbReference type="EMBL" id="MPC97248.1"/>
    </source>
</evidence>
<reference evidence="1 2" key="1">
    <citation type="submission" date="2019-05" db="EMBL/GenBank/DDBJ databases">
        <title>Another draft genome of Portunus trituberculatus and its Hox gene families provides insights of decapod evolution.</title>
        <authorList>
            <person name="Jeong J.-H."/>
            <person name="Song I."/>
            <person name="Kim S."/>
            <person name="Choi T."/>
            <person name="Kim D."/>
            <person name="Ryu S."/>
            <person name="Kim W."/>
        </authorList>
    </citation>
    <scope>NUCLEOTIDE SEQUENCE [LARGE SCALE GENOMIC DNA]</scope>
    <source>
        <tissue evidence="1">Muscle</tissue>
    </source>
</reference>
<evidence type="ECO:0000313" key="2">
    <source>
        <dbReference type="Proteomes" id="UP000324222"/>
    </source>
</evidence>
<gene>
    <name evidence="1" type="ORF">E2C01_092552</name>
</gene>